<evidence type="ECO:0000313" key="2">
    <source>
        <dbReference type="Proteomes" id="UP001227268"/>
    </source>
</evidence>
<sequence length="254" mass="27798">MDVPDHIGRRFYPFSRFIGYRPGDNAQQPIVMSKLRSKAWVTKAENIVQSVVGAWVALTLLALAARAAPFHSRHVPVIVGSFGADITYGMPQSSKVVASVRTHLTRIQAQPRNIVLSMPISAVIGMGVGKLFAMQDDSLFPSEYGKQWASSSTAVALSLLVTQEISVPHPPGGATALLAASNQQIFDLGWFYVGYVMTGSMIMLGWGLIINNIGRRRYPQYWITPEMIPHDDHPSEKQQLQTAPGSAKPGERQA</sequence>
<protein>
    <submittedName>
        <fullName evidence="1">Uncharacterized protein</fullName>
    </submittedName>
</protein>
<dbReference type="Proteomes" id="UP001227268">
    <property type="component" value="Unassembled WGS sequence"/>
</dbReference>
<comment type="caution">
    <text evidence="1">The sequence shown here is derived from an EMBL/GenBank/DDBJ whole genome shotgun (WGS) entry which is preliminary data.</text>
</comment>
<reference evidence="1" key="1">
    <citation type="submission" date="2023-04" db="EMBL/GenBank/DDBJ databases">
        <title>Draft Genome sequencing of Naganishia species isolated from polar environments using Oxford Nanopore Technology.</title>
        <authorList>
            <person name="Leo P."/>
            <person name="Venkateswaran K."/>
        </authorList>
    </citation>
    <scope>NUCLEOTIDE SEQUENCE</scope>
    <source>
        <strain evidence="1">MNA-CCFEE 5423</strain>
    </source>
</reference>
<name>A0ACC2VZ84_9TREE</name>
<evidence type="ECO:0000313" key="1">
    <source>
        <dbReference type="EMBL" id="KAJ9104503.1"/>
    </source>
</evidence>
<gene>
    <name evidence="1" type="ORF">QFC21_001999</name>
</gene>
<organism evidence="1 2">
    <name type="scientific">Naganishia friedmannii</name>
    <dbReference type="NCBI Taxonomy" id="89922"/>
    <lineage>
        <taxon>Eukaryota</taxon>
        <taxon>Fungi</taxon>
        <taxon>Dikarya</taxon>
        <taxon>Basidiomycota</taxon>
        <taxon>Agaricomycotina</taxon>
        <taxon>Tremellomycetes</taxon>
        <taxon>Filobasidiales</taxon>
        <taxon>Filobasidiaceae</taxon>
        <taxon>Naganishia</taxon>
    </lineage>
</organism>
<dbReference type="EMBL" id="JASBWT010000005">
    <property type="protein sequence ID" value="KAJ9104503.1"/>
    <property type="molecule type" value="Genomic_DNA"/>
</dbReference>
<keyword evidence="2" id="KW-1185">Reference proteome</keyword>
<accession>A0ACC2VZ84</accession>
<proteinExistence type="predicted"/>